<dbReference type="EMBL" id="JACGWO010000011">
    <property type="protein sequence ID" value="KAK4414726.1"/>
    <property type="molecule type" value="Genomic_DNA"/>
</dbReference>
<reference evidence="1" key="2">
    <citation type="journal article" date="2024" name="Plant">
        <title>Genomic evolution and insights into agronomic trait innovations of Sesamum species.</title>
        <authorList>
            <person name="Miao H."/>
            <person name="Wang L."/>
            <person name="Qu L."/>
            <person name="Liu H."/>
            <person name="Sun Y."/>
            <person name="Le M."/>
            <person name="Wang Q."/>
            <person name="Wei S."/>
            <person name="Zheng Y."/>
            <person name="Lin W."/>
            <person name="Duan Y."/>
            <person name="Cao H."/>
            <person name="Xiong S."/>
            <person name="Wang X."/>
            <person name="Wei L."/>
            <person name="Li C."/>
            <person name="Ma Q."/>
            <person name="Ju M."/>
            <person name="Zhao R."/>
            <person name="Li G."/>
            <person name="Mu C."/>
            <person name="Tian Q."/>
            <person name="Mei H."/>
            <person name="Zhang T."/>
            <person name="Gao T."/>
            <person name="Zhang H."/>
        </authorList>
    </citation>
    <scope>NUCLEOTIDE SEQUENCE</scope>
    <source>
        <strain evidence="1">3651</strain>
    </source>
</reference>
<accession>A0AAE2CA97</accession>
<gene>
    <name evidence="1" type="ORF">Salat_2579500</name>
</gene>
<reference evidence="1" key="1">
    <citation type="submission" date="2020-06" db="EMBL/GenBank/DDBJ databases">
        <authorList>
            <person name="Li T."/>
            <person name="Hu X."/>
            <person name="Zhang T."/>
            <person name="Song X."/>
            <person name="Zhang H."/>
            <person name="Dai N."/>
            <person name="Sheng W."/>
            <person name="Hou X."/>
            <person name="Wei L."/>
        </authorList>
    </citation>
    <scope>NUCLEOTIDE SEQUENCE</scope>
    <source>
        <strain evidence="1">3651</strain>
        <tissue evidence="1">Leaf</tissue>
    </source>
</reference>
<sequence>MFFFLNYPFKLRKVSLKGHPNPSSQKRAENSNPLWRPRMYWIQGFPSLSEDEATPSRCLGYYIPDYLIRPTGIDLTFNCASRHKEPSHPEQDATFPPALLRMPFYPFTQQIAAQLGALNRRAINPFLIRCGRPPYLLKEGP</sequence>
<proteinExistence type="predicted"/>
<dbReference type="AlphaFoldDB" id="A0AAE2CA97"/>
<name>A0AAE2CA97_9LAMI</name>
<evidence type="ECO:0000313" key="1">
    <source>
        <dbReference type="EMBL" id="KAK4414726.1"/>
    </source>
</evidence>
<organism evidence="1 2">
    <name type="scientific">Sesamum alatum</name>
    <dbReference type="NCBI Taxonomy" id="300844"/>
    <lineage>
        <taxon>Eukaryota</taxon>
        <taxon>Viridiplantae</taxon>
        <taxon>Streptophyta</taxon>
        <taxon>Embryophyta</taxon>
        <taxon>Tracheophyta</taxon>
        <taxon>Spermatophyta</taxon>
        <taxon>Magnoliopsida</taxon>
        <taxon>eudicotyledons</taxon>
        <taxon>Gunneridae</taxon>
        <taxon>Pentapetalae</taxon>
        <taxon>asterids</taxon>
        <taxon>lamiids</taxon>
        <taxon>Lamiales</taxon>
        <taxon>Pedaliaceae</taxon>
        <taxon>Sesamum</taxon>
    </lineage>
</organism>
<comment type="caution">
    <text evidence="1">The sequence shown here is derived from an EMBL/GenBank/DDBJ whole genome shotgun (WGS) entry which is preliminary data.</text>
</comment>
<keyword evidence="2" id="KW-1185">Reference proteome</keyword>
<dbReference type="Proteomes" id="UP001293254">
    <property type="component" value="Unassembled WGS sequence"/>
</dbReference>
<protein>
    <submittedName>
        <fullName evidence="1">Uncharacterized protein</fullName>
    </submittedName>
</protein>
<evidence type="ECO:0000313" key="2">
    <source>
        <dbReference type="Proteomes" id="UP001293254"/>
    </source>
</evidence>